<feature type="transmembrane region" description="Helical" evidence="8">
    <location>
        <begin position="298"/>
        <end position="318"/>
    </location>
</feature>
<evidence type="ECO:0000256" key="7">
    <source>
        <dbReference type="ARBA" id="ARBA00023136"/>
    </source>
</evidence>
<organism evidence="9 10">
    <name type="scientific">Paenibacillus harenae</name>
    <dbReference type="NCBI Taxonomy" id="306543"/>
    <lineage>
        <taxon>Bacteria</taxon>
        <taxon>Bacillati</taxon>
        <taxon>Bacillota</taxon>
        <taxon>Bacilli</taxon>
        <taxon>Bacillales</taxon>
        <taxon>Paenibacillaceae</taxon>
        <taxon>Paenibacillus</taxon>
    </lineage>
</organism>
<evidence type="ECO:0000256" key="3">
    <source>
        <dbReference type="ARBA" id="ARBA00022448"/>
    </source>
</evidence>
<dbReference type="InterPro" id="IPR004761">
    <property type="entry name" value="Spore_GerAB"/>
</dbReference>
<gene>
    <name evidence="9" type="ORF">J2T15_004803</name>
</gene>
<evidence type="ECO:0000313" key="10">
    <source>
        <dbReference type="Proteomes" id="UP001229346"/>
    </source>
</evidence>
<evidence type="ECO:0000313" key="9">
    <source>
        <dbReference type="EMBL" id="MDQ0115345.1"/>
    </source>
</evidence>
<keyword evidence="3" id="KW-0813">Transport</keyword>
<protein>
    <submittedName>
        <fullName evidence="9">Spore germination protein (Amino acid permease)</fullName>
    </submittedName>
</protein>
<feature type="transmembrane region" description="Helical" evidence="8">
    <location>
        <begin position="111"/>
        <end position="133"/>
    </location>
</feature>
<feature type="transmembrane region" description="Helical" evidence="8">
    <location>
        <begin position="330"/>
        <end position="352"/>
    </location>
</feature>
<evidence type="ECO:0000256" key="8">
    <source>
        <dbReference type="SAM" id="Phobius"/>
    </source>
</evidence>
<keyword evidence="4" id="KW-0309">Germination</keyword>
<dbReference type="RefSeq" id="WP_307206904.1">
    <property type="nucleotide sequence ID" value="NZ_JAUSSU010000010.1"/>
</dbReference>
<comment type="subcellular location">
    <subcellularLocation>
        <location evidence="1">Membrane</location>
        <topology evidence="1">Multi-pass membrane protein</topology>
    </subcellularLocation>
</comment>
<sequence length="358" mass="41435">MAKEKLYPFHVTILTYMTQTGVVMLSLPRILAENFGYNGWMALIGLSGIAALNIFIISLVYCLGKGKSIFQIMEMSLPKFVLYPLYSFIACIWAVTGCIVAKNYVSIFQMISFNTTHVMLLKIMVDILVYFLVIKGIYNISKALTSFYWVTSWMYLILFFYFKDFEWARMTPFFFSGETHFVEGSMSVFTSFIGYELSLLLFPYVEKGKKFMRAVQIGNLLTTLTYIFICFICFGFYSFEQLKLMVYPMLDLLSYIKLPFIERIDNLLFAFFLFTTVSTIAMYIWASQEIVIRMIPKAKVKVIVILIIMAVFLIAWIPDTIPEIGEWLQYLGYTDTVIAFGLPLMLIAILLVNKRARQ</sequence>
<dbReference type="Pfam" id="PF03845">
    <property type="entry name" value="Spore_permease"/>
    <property type="match status" value="1"/>
</dbReference>
<feature type="transmembrane region" description="Helical" evidence="8">
    <location>
        <begin position="217"/>
        <end position="239"/>
    </location>
</feature>
<comment type="similarity">
    <text evidence="2">Belongs to the amino acid-polyamine-organocation (APC) superfamily. Spore germination protein (SGP) (TC 2.A.3.9) family.</text>
</comment>
<evidence type="ECO:0000256" key="6">
    <source>
        <dbReference type="ARBA" id="ARBA00022989"/>
    </source>
</evidence>
<reference evidence="9 10" key="1">
    <citation type="submission" date="2023-07" db="EMBL/GenBank/DDBJ databases">
        <title>Sorghum-associated microbial communities from plants grown in Nebraska, USA.</title>
        <authorList>
            <person name="Schachtman D."/>
        </authorList>
    </citation>
    <scope>NUCLEOTIDE SEQUENCE [LARGE SCALE GENOMIC DNA]</scope>
    <source>
        <strain evidence="9 10">CC482</strain>
    </source>
</reference>
<keyword evidence="6 8" id="KW-1133">Transmembrane helix</keyword>
<feature type="transmembrane region" description="Helical" evidence="8">
    <location>
        <begin position="145"/>
        <end position="162"/>
    </location>
</feature>
<keyword evidence="10" id="KW-1185">Reference proteome</keyword>
<dbReference type="Proteomes" id="UP001229346">
    <property type="component" value="Unassembled WGS sequence"/>
</dbReference>
<name>A0ABT9U9G6_PAEHA</name>
<evidence type="ECO:0000256" key="5">
    <source>
        <dbReference type="ARBA" id="ARBA00022692"/>
    </source>
</evidence>
<dbReference type="EMBL" id="JAUSSU010000010">
    <property type="protein sequence ID" value="MDQ0115345.1"/>
    <property type="molecule type" value="Genomic_DNA"/>
</dbReference>
<evidence type="ECO:0000256" key="1">
    <source>
        <dbReference type="ARBA" id="ARBA00004141"/>
    </source>
</evidence>
<comment type="caution">
    <text evidence="9">The sequence shown here is derived from an EMBL/GenBank/DDBJ whole genome shotgun (WGS) entry which is preliminary data.</text>
</comment>
<accession>A0ABT9U9G6</accession>
<feature type="transmembrane region" description="Helical" evidence="8">
    <location>
        <begin position="182"/>
        <end position="205"/>
    </location>
</feature>
<proteinExistence type="inferred from homology"/>
<feature type="transmembrane region" description="Helical" evidence="8">
    <location>
        <begin position="267"/>
        <end position="286"/>
    </location>
</feature>
<evidence type="ECO:0000256" key="2">
    <source>
        <dbReference type="ARBA" id="ARBA00007998"/>
    </source>
</evidence>
<keyword evidence="7 8" id="KW-0472">Membrane</keyword>
<keyword evidence="5 8" id="KW-0812">Transmembrane</keyword>
<dbReference type="PANTHER" id="PTHR34975:SF2">
    <property type="entry name" value="SPORE GERMINATION PROTEIN A2"/>
    <property type="match status" value="1"/>
</dbReference>
<dbReference type="PANTHER" id="PTHR34975">
    <property type="entry name" value="SPORE GERMINATION PROTEIN A2"/>
    <property type="match status" value="1"/>
</dbReference>
<evidence type="ECO:0000256" key="4">
    <source>
        <dbReference type="ARBA" id="ARBA00022544"/>
    </source>
</evidence>
<feature type="transmembrane region" description="Helical" evidence="8">
    <location>
        <begin position="39"/>
        <end position="64"/>
    </location>
</feature>
<feature type="transmembrane region" description="Helical" evidence="8">
    <location>
        <begin position="85"/>
        <end position="105"/>
    </location>
</feature>
<feature type="transmembrane region" description="Helical" evidence="8">
    <location>
        <begin position="7"/>
        <end position="27"/>
    </location>
</feature>